<gene>
    <name evidence="2" type="ORF">DFR39_104333</name>
</gene>
<dbReference type="EMBL" id="SNXE01000004">
    <property type="protein sequence ID" value="TDP09768.1"/>
    <property type="molecule type" value="Genomic_DNA"/>
</dbReference>
<reference evidence="2 3" key="1">
    <citation type="submission" date="2019-03" db="EMBL/GenBank/DDBJ databases">
        <title>Genomic Encyclopedia of Type Strains, Phase IV (KMG-IV): sequencing the most valuable type-strain genomes for metagenomic binning, comparative biology and taxonomic classification.</title>
        <authorList>
            <person name="Goeker M."/>
        </authorList>
    </citation>
    <scope>NUCLEOTIDE SEQUENCE [LARGE SCALE GENOMIC DNA]</scope>
    <source>
        <strain evidence="2 3">DSM 25082</strain>
    </source>
</reference>
<evidence type="ECO:0000256" key="1">
    <source>
        <dbReference type="SAM" id="Phobius"/>
    </source>
</evidence>
<dbReference type="AlphaFoldDB" id="A0A4R6N4F6"/>
<evidence type="ECO:0000313" key="3">
    <source>
        <dbReference type="Proteomes" id="UP000295357"/>
    </source>
</evidence>
<dbReference type="Proteomes" id="UP000295357">
    <property type="component" value="Unassembled WGS sequence"/>
</dbReference>
<dbReference type="OrthoDB" id="8527614at2"/>
<keyword evidence="1" id="KW-0812">Transmembrane</keyword>
<name>A0A4R6N4F6_9BURK</name>
<sequence length="135" mass="14777">MALSSSWRWGAWSLFLVLALLWSGGLGLVGALLDWASHALASGEAARMGEAAAAWQMPPWLAPWVDEATLRALQESLKWMLDLGQSGLPWLGTALGWLTPLLWVLWFMGVMALFFLTLLGLRLLRSIPSTTASAR</sequence>
<keyword evidence="3" id="KW-1185">Reference proteome</keyword>
<dbReference type="RefSeq" id="WP_133603726.1">
    <property type="nucleotide sequence ID" value="NZ_JAUFPJ010000004.1"/>
</dbReference>
<organism evidence="2 3">
    <name type="scientific">Roseateles asaccharophilus</name>
    <dbReference type="NCBI Taxonomy" id="582607"/>
    <lineage>
        <taxon>Bacteria</taxon>
        <taxon>Pseudomonadati</taxon>
        <taxon>Pseudomonadota</taxon>
        <taxon>Betaproteobacteria</taxon>
        <taxon>Burkholderiales</taxon>
        <taxon>Sphaerotilaceae</taxon>
        <taxon>Roseateles</taxon>
    </lineage>
</organism>
<keyword evidence="1" id="KW-0472">Membrane</keyword>
<proteinExistence type="predicted"/>
<feature type="transmembrane region" description="Helical" evidence="1">
    <location>
        <begin position="101"/>
        <end position="121"/>
    </location>
</feature>
<accession>A0A4R6N4F6</accession>
<comment type="caution">
    <text evidence="2">The sequence shown here is derived from an EMBL/GenBank/DDBJ whole genome shotgun (WGS) entry which is preliminary data.</text>
</comment>
<protein>
    <submittedName>
        <fullName evidence="2">Uncharacterized protein</fullName>
    </submittedName>
</protein>
<evidence type="ECO:0000313" key="2">
    <source>
        <dbReference type="EMBL" id="TDP09768.1"/>
    </source>
</evidence>
<keyword evidence="1" id="KW-1133">Transmembrane helix</keyword>